<name>A0AAD7EV26_9AGAR</name>
<dbReference type="EMBL" id="JARIHO010000014">
    <property type="protein sequence ID" value="KAJ7350770.1"/>
    <property type="molecule type" value="Genomic_DNA"/>
</dbReference>
<accession>A0AAD7EV26</accession>
<comment type="caution">
    <text evidence="2">The sequence shown here is derived from an EMBL/GenBank/DDBJ whole genome shotgun (WGS) entry which is preliminary data.</text>
</comment>
<keyword evidence="3" id="KW-1185">Reference proteome</keyword>
<dbReference type="Proteomes" id="UP001218218">
    <property type="component" value="Unassembled WGS sequence"/>
</dbReference>
<sequence length="226" mass="25718">MTFETSRSVLYLKRLVCIEHDNWDGTLASIREKGGKAGNDWVNNKESISSCWTYGKNAGDSNSNLIESVHSDVNREGVHCTLLGGLQKAQRFNTLKMNTLITYKNYGITLSYKTGHISKNVYSNLKHKANSQHRMLEGEDRKIECYNKKPPKSLNNLAKAKKAAIAKEQELLQEGRPEKRQKIKAELEKKQRAEGQALKAFEKQHTETTSLKKESGKVARIEYMMQ</sequence>
<evidence type="ECO:0000313" key="2">
    <source>
        <dbReference type="EMBL" id="KAJ7350770.1"/>
    </source>
</evidence>
<evidence type="ECO:0000256" key="1">
    <source>
        <dbReference type="SAM" id="Coils"/>
    </source>
</evidence>
<dbReference type="AlphaFoldDB" id="A0AAD7EV26"/>
<proteinExistence type="predicted"/>
<reference evidence="2" key="1">
    <citation type="submission" date="2023-03" db="EMBL/GenBank/DDBJ databases">
        <title>Massive genome expansion in bonnet fungi (Mycena s.s.) driven by repeated elements and novel gene families across ecological guilds.</title>
        <authorList>
            <consortium name="Lawrence Berkeley National Laboratory"/>
            <person name="Harder C.B."/>
            <person name="Miyauchi S."/>
            <person name="Viragh M."/>
            <person name="Kuo A."/>
            <person name="Thoen E."/>
            <person name="Andreopoulos B."/>
            <person name="Lu D."/>
            <person name="Skrede I."/>
            <person name="Drula E."/>
            <person name="Henrissat B."/>
            <person name="Morin E."/>
            <person name="Kohler A."/>
            <person name="Barry K."/>
            <person name="LaButti K."/>
            <person name="Morin E."/>
            <person name="Salamov A."/>
            <person name="Lipzen A."/>
            <person name="Mereny Z."/>
            <person name="Hegedus B."/>
            <person name="Baldrian P."/>
            <person name="Stursova M."/>
            <person name="Weitz H."/>
            <person name="Taylor A."/>
            <person name="Grigoriev I.V."/>
            <person name="Nagy L.G."/>
            <person name="Martin F."/>
            <person name="Kauserud H."/>
        </authorList>
    </citation>
    <scope>NUCLEOTIDE SEQUENCE</scope>
    <source>
        <strain evidence="2">CBHHK002</strain>
    </source>
</reference>
<protein>
    <submittedName>
        <fullName evidence="2">Uncharacterized protein</fullName>
    </submittedName>
</protein>
<keyword evidence="1" id="KW-0175">Coiled coil</keyword>
<organism evidence="2 3">
    <name type="scientific">Mycena albidolilacea</name>
    <dbReference type="NCBI Taxonomy" id="1033008"/>
    <lineage>
        <taxon>Eukaryota</taxon>
        <taxon>Fungi</taxon>
        <taxon>Dikarya</taxon>
        <taxon>Basidiomycota</taxon>
        <taxon>Agaricomycotina</taxon>
        <taxon>Agaricomycetes</taxon>
        <taxon>Agaricomycetidae</taxon>
        <taxon>Agaricales</taxon>
        <taxon>Marasmiineae</taxon>
        <taxon>Mycenaceae</taxon>
        <taxon>Mycena</taxon>
    </lineage>
</organism>
<feature type="coiled-coil region" evidence="1">
    <location>
        <begin position="154"/>
        <end position="204"/>
    </location>
</feature>
<gene>
    <name evidence="2" type="ORF">DFH08DRAFT_806761</name>
</gene>
<evidence type="ECO:0000313" key="3">
    <source>
        <dbReference type="Proteomes" id="UP001218218"/>
    </source>
</evidence>